<keyword evidence="3" id="KW-1185">Reference proteome</keyword>
<sequence length="80" mass="8575">MRRPAATLAPEPRRHGWQRQPVLWLALLVFAAALAGCAWIIVAGQRHADTPLPTARTVFGVPVSAAPEPTAVDKDVEAGR</sequence>
<proteinExistence type="predicted"/>
<keyword evidence="1" id="KW-0472">Membrane</keyword>
<feature type="transmembrane region" description="Helical" evidence="1">
    <location>
        <begin position="21"/>
        <end position="42"/>
    </location>
</feature>
<name>A0A225M853_9BURK</name>
<protein>
    <submittedName>
        <fullName evidence="2">Uncharacterized protein</fullName>
    </submittedName>
</protein>
<dbReference type="RefSeq" id="WP_088604518.1">
    <property type="nucleotide sequence ID" value="NZ_NJIH01000009.1"/>
</dbReference>
<gene>
    <name evidence="2" type="ORF">CEY11_16545</name>
</gene>
<dbReference type="AlphaFoldDB" id="A0A225M853"/>
<evidence type="ECO:0000256" key="1">
    <source>
        <dbReference type="SAM" id="Phobius"/>
    </source>
</evidence>
<dbReference type="OrthoDB" id="5958915at2"/>
<evidence type="ECO:0000313" key="2">
    <source>
        <dbReference type="EMBL" id="OWT57514.1"/>
    </source>
</evidence>
<keyword evidence="1" id="KW-1133">Transmembrane helix</keyword>
<keyword evidence="1" id="KW-0812">Transmembrane</keyword>
<dbReference type="EMBL" id="NJIH01000009">
    <property type="protein sequence ID" value="OWT57514.1"/>
    <property type="molecule type" value="Genomic_DNA"/>
</dbReference>
<dbReference type="Proteomes" id="UP000214603">
    <property type="component" value="Unassembled WGS sequence"/>
</dbReference>
<organism evidence="2 3">
    <name type="scientific">Candidimonas nitroreducens</name>
    <dbReference type="NCBI Taxonomy" id="683354"/>
    <lineage>
        <taxon>Bacteria</taxon>
        <taxon>Pseudomonadati</taxon>
        <taxon>Pseudomonadota</taxon>
        <taxon>Betaproteobacteria</taxon>
        <taxon>Burkholderiales</taxon>
        <taxon>Alcaligenaceae</taxon>
        <taxon>Candidimonas</taxon>
    </lineage>
</organism>
<accession>A0A225M853</accession>
<evidence type="ECO:0000313" key="3">
    <source>
        <dbReference type="Proteomes" id="UP000214603"/>
    </source>
</evidence>
<comment type="caution">
    <text evidence="2">The sequence shown here is derived from an EMBL/GenBank/DDBJ whole genome shotgun (WGS) entry which is preliminary data.</text>
</comment>
<reference evidence="3" key="1">
    <citation type="submission" date="2017-06" db="EMBL/GenBank/DDBJ databases">
        <title>Herbaspirillum phytohormonus sp. nov., isolated from the root nodule of Robinia pseudoacacia in lead-zinc mine.</title>
        <authorList>
            <person name="Fan M."/>
            <person name="Lin Y."/>
        </authorList>
    </citation>
    <scope>NUCLEOTIDE SEQUENCE [LARGE SCALE GENOMIC DNA]</scope>
    <source>
        <strain evidence="3">SC-089</strain>
    </source>
</reference>